<dbReference type="HOGENOM" id="CLU_1981546_0_0_1"/>
<dbReference type="AlphaFoldDB" id="R7SHR9"/>
<proteinExistence type="predicted"/>
<dbReference type="RefSeq" id="XP_007371598.1">
    <property type="nucleotide sequence ID" value="XM_007371536.1"/>
</dbReference>
<evidence type="ECO:0000313" key="1">
    <source>
        <dbReference type="EMBL" id="EJF55664.1"/>
    </source>
</evidence>
<dbReference type="EMBL" id="JH719512">
    <property type="protein sequence ID" value="EJF55664.1"/>
    <property type="molecule type" value="Genomic_DNA"/>
</dbReference>
<sequence>MNPNTSYTVLEASLMLESNSGRLHWLLNKDVTAAQVKDCDSKEVQPQKPASSLLHIRPCPPKRRCQAQVRTDERLWKQTSLYEPILAELERGAEENNVRKPRAVACMHVVLENALIGHIKERGKGH</sequence>
<accession>R7SHR9</accession>
<dbReference type="Proteomes" id="UP000053319">
    <property type="component" value="Unassembled WGS sequence"/>
</dbReference>
<dbReference type="KEGG" id="dsq:DICSQDRAFT_158242"/>
<protein>
    <submittedName>
        <fullName evidence="1">Uncharacterized protein</fullName>
    </submittedName>
</protein>
<dbReference type="GeneID" id="18837855"/>
<name>R7SHR9_DICSQ</name>
<organism evidence="1 2">
    <name type="scientific">Dichomitus squalens (strain LYAD-421)</name>
    <name type="common">Western red white-rot fungus</name>
    <dbReference type="NCBI Taxonomy" id="732165"/>
    <lineage>
        <taxon>Eukaryota</taxon>
        <taxon>Fungi</taxon>
        <taxon>Dikarya</taxon>
        <taxon>Basidiomycota</taxon>
        <taxon>Agaricomycotina</taxon>
        <taxon>Agaricomycetes</taxon>
        <taxon>Polyporales</taxon>
        <taxon>Polyporaceae</taxon>
        <taxon>Dichomitus</taxon>
    </lineage>
</organism>
<evidence type="ECO:0000313" key="2">
    <source>
        <dbReference type="Proteomes" id="UP000053319"/>
    </source>
</evidence>
<gene>
    <name evidence="1" type="ORF">DICSQDRAFT_158242</name>
</gene>
<reference evidence="1 2" key="1">
    <citation type="journal article" date="2012" name="Science">
        <title>The Paleozoic origin of enzymatic lignin decomposition reconstructed from 31 fungal genomes.</title>
        <authorList>
            <person name="Floudas D."/>
            <person name="Binder M."/>
            <person name="Riley R."/>
            <person name="Barry K."/>
            <person name="Blanchette R.A."/>
            <person name="Henrissat B."/>
            <person name="Martinez A.T."/>
            <person name="Otillar R."/>
            <person name="Spatafora J.W."/>
            <person name="Yadav J.S."/>
            <person name="Aerts A."/>
            <person name="Benoit I."/>
            <person name="Boyd A."/>
            <person name="Carlson A."/>
            <person name="Copeland A."/>
            <person name="Coutinho P.M."/>
            <person name="de Vries R.P."/>
            <person name="Ferreira P."/>
            <person name="Findley K."/>
            <person name="Foster B."/>
            <person name="Gaskell J."/>
            <person name="Glotzer D."/>
            <person name="Gorecki P."/>
            <person name="Heitman J."/>
            <person name="Hesse C."/>
            <person name="Hori C."/>
            <person name="Igarashi K."/>
            <person name="Jurgens J.A."/>
            <person name="Kallen N."/>
            <person name="Kersten P."/>
            <person name="Kohler A."/>
            <person name="Kuees U."/>
            <person name="Kumar T.K.A."/>
            <person name="Kuo A."/>
            <person name="LaButti K."/>
            <person name="Larrondo L.F."/>
            <person name="Lindquist E."/>
            <person name="Ling A."/>
            <person name="Lombard V."/>
            <person name="Lucas S."/>
            <person name="Lundell T."/>
            <person name="Martin R."/>
            <person name="McLaughlin D.J."/>
            <person name="Morgenstern I."/>
            <person name="Morin E."/>
            <person name="Murat C."/>
            <person name="Nagy L.G."/>
            <person name="Nolan M."/>
            <person name="Ohm R.A."/>
            <person name="Patyshakuliyeva A."/>
            <person name="Rokas A."/>
            <person name="Ruiz-Duenas F.J."/>
            <person name="Sabat G."/>
            <person name="Salamov A."/>
            <person name="Samejima M."/>
            <person name="Schmutz J."/>
            <person name="Slot J.C."/>
            <person name="St John F."/>
            <person name="Stenlid J."/>
            <person name="Sun H."/>
            <person name="Sun S."/>
            <person name="Syed K."/>
            <person name="Tsang A."/>
            <person name="Wiebenga A."/>
            <person name="Young D."/>
            <person name="Pisabarro A."/>
            <person name="Eastwood D.C."/>
            <person name="Martin F."/>
            <person name="Cullen D."/>
            <person name="Grigoriev I.V."/>
            <person name="Hibbett D.S."/>
        </authorList>
    </citation>
    <scope>NUCLEOTIDE SEQUENCE [LARGE SCALE GENOMIC DNA]</scope>
    <source>
        <strain evidence="1 2">LYAD-421 SS1</strain>
    </source>
</reference>